<dbReference type="InterPro" id="IPR029060">
    <property type="entry name" value="PIN-like_dom_sf"/>
</dbReference>
<dbReference type="OrthoDB" id="7359859at2"/>
<gene>
    <name evidence="1" type="ORF">NCTC13292_02803</name>
</gene>
<dbReference type="InterPro" id="IPR021799">
    <property type="entry name" value="PIN-like_prokaryotic"/>
</dbReference>
<dbReference type="CDD" id="cd18685">
    <property type="entry name" value="PIN_VapC-like"/>
    <property type="match status" value="1"/>
</dbReference>
<dbReference type="EMBL" id="UGOA01000001">
    <property type="protein sequence ID" value="STX44523.1"/>
    <property type="molecule type" value="Genomic_DNA"/>
</dbReference>
<dbReference type="Proteomes" id="UP000254677">
    <property type="component" value="Unassembled WGS sequence"/>
</dbReference>
<protein>
    <submittedName>
        <fullName evidence="1">Domain of uncharacterized function (DUF3368)</fullName>
    </submittedName>
</protein>
<reference evidence="1 2" key="1">
    <citation type="submission" date="2018-06" db="EMBL/GenBank/DDBJ databases">
        <authorList>
            <consortium name="Pathogen Informatics"/>
            <person name="Doyle S."/>
        </authorList>
    </citation>
    <scope>NUCLEOTIDE SEQUENCE [LARGE SCALE GENOMIC DNA]</scope>
    <source>
        <strain evidence="1 2">NCTC13292</strain>
    </source>
</reference>
<keyword evidence="2" id="KW-1185">Reference proteome</keyword>
<dbReference type="RefSeq" id="WP_115222337.1">
    <property type="nucleotide sequence ID" value="NZ_CAXYJE010000001.1"/>
</dbReference>
<proteinExistence type="predicted"/>
<organism evidence="1 2">
    <name type="scientific">Legionella donaldsonii</name>
    <dbReference type="NCBI Taxonomy" id="45060"/>
    <lineage>
        <taxon>Bacteria</taxon>
        <taxon>Pseudomonadati</taxon>
        <taxon>Pseudomonadota</taxon>
        <taxon>Gammaproteobacteria</taxon>
        <taxon>Legionellales</taxon>
        <taxon>Legionellaceae</taxon>
        <taxon>Legionella</taxon>
    </lineage>
</organism>
<evidence type="ECO:0000313" key="1">
    <source>
        <dbReference type="EMBL" id="STX44523.1"/>
    </source>
</evidence>
<evidence type="ECO:0000313" key="2">
    <source>
        <dbReference type="Proteomes" id="UP000254677"/>
    </source>
</evidence>
<accession>A0A378J9N9</accession>
<dbReference type="Pfam" id="PF11848">
    <property type="entry name" value="DUF3368"/>
    <property type="match status" value="1"/>
</dbReference>
<name>A0A378J9N9_9GAMM</name>
<sequence>MLLVISDACVLIDIECGDLTSAMFSLSYQFAVPDTLFSEELEEQHAHLLQFGLICKTMSGDLVAEAYSLHQKYLRPSVNDMLALILAKHEDSQLLTGDKALRDAAKDLNVEVHGTIWLVKQMLEDKKITVEVARVAFQRMKESGSRLPWKEVEKLLTSFSSVGELLVY</sequence>
<dbReference type="SUPFAM" id="SSF88723">
    <property type="entry name" value="PIN domain-like"/>
    <property type="match status" value="1"/>
</dbReference>
<dbReference type="AlphaFoldDB" id="A0A378J9N9"/>